<sequence>MPHGPFVTSVGLKGENEDSPSHSLAYKERHLWLNLSSIKDKDKNFLMDAPLAPPGLFGDAVNTVVDRFQEANKQAAAFQKLLPHRSFTHGAAQQHQQPQTSKASSSQHRASQKQSVSTRTPPQRSGGSGGRSQPQPSRGKTDLRNVIIAKKAAAKKS</sequence>
<dbReference type="Proteomes" id="UP000281406">
    <property type="component" value="Unassembled WGS sequence"/>
</dbReference>
<feature type="compositionally biased region" description="Low complexity" evidence="1">
    <location>
        <begin position="121"/>
        <end position="138"/>
    </location>
</feature>
<organism evidence="2 3">
    <name type="scientific">Anabarilius grahami</name>
    <name type="common">Kanglang fish</name>
    <name type="synonym">Barilius grahami</name>
    <dbReference type="NCBI Taxonomy" id="495550"/>
    <lineage>
        <taxon>Eukaryota</taxon>
        <taxon>Metazoa</taxon>
        <taxon>Chordata</taxon>
        <taxon>Craniata</taxon>
        <taxon>Vertebrata</taxon>
        <taxon>Euteleostomi</taxon>
        <taxon>Actinopterygii</taxon>
        <taxon>Neopterygii</taxon>
        <taxon>Teleostei</taxon>
        <taxon>Ostariophysi</taxon>
        <taxon>Cypriniformes</taxon>
        <taxon>Xenocyprididae</taxon>
        <taxon>Xenocypridinae</taxon>
        <taxon>Xenocypridinae incertae sedis</taxon>
        <taxon>Anabarilius</taxon>
    </lineage>
</organism>
<proteinExistence type="predicted"/>
<gene>
    <name evidence="2" type="ORF">DPX16_18203</name>
</gene>
<dbReference type="AlphaFoldDB" id="A0A3N0Y8F1"/>
<feature type="region of interest" description="Disordered" evidence="1">
    <location>
        <begin position="1"/>
        <end position="21"/>
    </location>
</feature>
<feature type="region of interest" description="Disordered" evidence="1">
    <location>
        <begin position="80"/>
        <end position="157"/>
    </location>
</feature>
<keyword evidence="3" id="KW-1185">Reference proteome</keyword>
<name>A0A3N0Y8F1_ANAGA</name>
<protein>
    <submittedName>
        <fullName evidence="2">Uncharacterized protein</fullName>
    </submittedName>
</protein>
<accession>A0A3N0Y8F1</accession>
<dbReference type="EMBL" id="RJVU01049890">
    <property type="protein sequence ID" value="ROL42281.1"/>
    <property type="molecule type" value="Genomic_DNA"/>
</dbReference>
<evidence type="ECO:0000313" key="3">
    <source>
        <dbReference type="Proteomes" id="UP000281406"/>
    </source>
</evidence>
<evidence type="ECO:0000313" key="2">
    <source>
        <dbReference type="EMBL" id="ROL42281.1"/>
    </source>
</evidence>
<evidence type="ECO:0000256" key="1">
    <source>
        <dbReference type="SAM" id="MobiDB-lite"/>
    </source>
</evidence>
<dbReference type="OrthoDB" id="8948664at2759"/>
<comment type="caution">
    <text evidence="2">The sequence shown here is derived from an EMBL/GenBank/DDBJ whole genome shotgun (WGS) entry which is preliminary data.</text>
</comment>
<reference evidence="2 3" key="1">
    <citation type="submission" date="2018-10" db="EMBL/GenBank/DDBJ databases">
        <title>Genome assembly for a Yunnan-Guizhou Plateau 3E fish, Anabarilius grahami (Regan), and its evolutionary and genetic applications.</title>
        <authorList>
            <person name="Jiang W."/>
        </authorList>
    </citation>
    <scope>NUCLEOTIDE SEQUENCE [LARGE SCALE GENOMIC DNA]</scope>
    <source>
        <strain evidence="2">AG-KIZ</strain>
        <tissue evidence="2">Muscle</tissue>
    </source>
</reference>
<feature type="compositionally biased region" description="Polar residues" evidence="1">
    <location>
        <begin position="91"/>
        <end position="120"/>
    </location>
</feature>